<protein>
    <submittedName>
        <fullName evidence="1">Uncharacterized protein</fullName>
    </submittedName>
</protein>
<evidence type="ECO:0000313" key="1">
    <source>
        <dbReference type="EMBL" id="KAI3758009.1"/>
    </source>
</evidence>
<name>A0ACB9EGF9_ARCLA</name>
<evidence type="ECO:0000313" key="2">
    <source>
        <dbReference type="Proteomes" id="UP001055879"/>
    </source>
</evidence>
<keyword evidence="2" id="KW-1185">Reference proteome</keyword>
<comment type="caution">
    <text evidence="1">The sequence shown here is derived from an EMBL/GenBank/DDBJ whole genome shotgun (WGS) entry which is preliminary data.</text>
</comment>
<reference evidence="2" key="1">
    <citation type="journal article" date="2022" name="Mol. Ecol. Resour.">
        <title>The genomes of chicory, endive, great burdock and yacon provide insights into Asteraceae palaeo-polyploidization history and plant inulin production.</title>
        <authorList>
            <person name="Fan W."/>
            <person name="Wang S."/>
            <person name="Wang H."/>
            <person name="Wang A."/>
            <person name="Jiang F."/>
            <person name="Liu H."/>
            <person name="Zhao H."/>
            <person name="Xu D."/>
            <person name="Zhang Y."/>
        </authorList>
    </citation>
    <scope>NUCLEOTIDE SEQUENCE [LARGE SCALE GENOMIC DNA]</scope>
    <source>
        <strain evidence="2">cv. Niubang</strain>
    </source>
</reference>
<gene>
    <name evidence="1" type="ORF">L6452_05555</name>
</gene>
<proteinExistence type="predicted"/>
<organism evidence="1 2">
    <name type="scientific">Arctium lappa</name>
    <name type="common">Greater burdock</name>
    <name type="synonym">Lappa major</name>
    <dbReference type="NCBI Taxonomy" id="4217"/>
    <lineage>
        <taxon>Eukaryota</taxon>
        <taxon>Viridiplantae</taxon>
        <taxon>Streptophyta</taxon>
        <taxon>Embryophyta</taxon>
        <taxon>Tracheophyta</taxon>
        <taxon>Spermatophyta</taxon>
        <taxon>Magnoliopsida</taxon>
        <taxon>eudicotyledons</taxon>
        <taxon>Gunneridae</taxon>
        <taxon>Pentapetalae</taxon>
        <taxon>asterids</taxon>
        <taxon>campanulids</taxon>
        <taxon>Asterales</taxon>
        <taxon>Asteraceae</taxon>
        <taxon>Carduoideae</taxon>
        <taxon>Cardueae</taxon>
        <taxon>Arctiinae</taxon>
        <taxon>Arctium</taxon>
    </lineage>
</organism>
<sequence>MGGGLISCKRAHGLVLEEIVETWRSKPIQRSRSNLSLHISLPHFSSLSQTLPSSLSSLPNLHSFSRVFSDSLRWQMVKTFSHSSVIMEPEWLRLDLREMMLQGLCSQVSLADLVTPV</sequence>
<dbReference type="EMBL" id="CM042048">
    <property type="protein sequence ID" value="KAI3758009.1"/>
    <property type="molecule type" value="Genomic_DNA"/>
</dbReference>
<dbReference type="Proteomes" id="UP001055879">
    <property type="component" value="Linkage Group LG02"/>
</dbReference>
<reference evidence="1 2" key="2">
    <citation type="journal article" date="2022" name="Mol. Ecol. Resour.">
        <title>The genomes of chicory, endive, great burdock and yacon provide insights into Asteraceae paleo-polyploidization history and plant inulin production.</title>
        <authorList>
            <person name="Fan W."/>
            <person name="Wang S."/>
            <person name="Wang H."/>
            <person name="Wang A."/>
            <person name="Jiang F."/>
            <person name="Liu H."/>
            <person name="Zhao H."/>
            <person name="Xu D."/>
            <person name="Zhang Y."/>
        </authorList>
    </citation>
    <scope>NUCLEOTIDE SEQUENCE [LARGE SCALE GENOMIC DNA]</scope>
    <source>
        <strain evidence="2">cv. Niubang</strain>
    </source>
</reference>
<accession>A0ACB9EGF9</accession>